<evidence type="ECO:0000313" key="3">
    <source>
        <dbReference type="Proteomes" id="UP000321570"/>
    </source>
</evidence>
<proteinExistence type="predicted"/>
<dbReference type="AlphaFoldDB" id="A0A564Y0J9"/>
<feature type="signal peptide" evidence="1">
    <location>
        <begin position="1"/>
        <end position="21"/>
    </location>
</feature>
<reference evidence="2 3" key="1">
    <citation type="submission" date="2019-07" db="EMBL/GenBank/DDBJ databases">
        <authorList>
            <person name="Jastrzebski P J."/>
            <person name="Paukszto L."/>
            <person name="Jastrzebski P J."/>
        </authorList>
    </citation>
    <scope>NUCLEOTIDE SEQUENCE [LARGE SCALE GENOMIC DNA]</scope>
    <source>
        <strain evidence="2 3">WMS-il1</strain>
    </source>
</reference>
<name>A0A564Y0J9_HYMDI</name>
<protein>
    <submittedName>
        <fullName evidence="2">Uncharacterized protein</fullName>
    </submittedName>
</protein>
<sequence>MATRNCSDLSLLSILLSVRLSGLSPPFRNVKVKITFCKSFHSQFHFHKCL</sequence>
<evidence type="ECO:0000313" key="2">
    <source>
        <dbReference type="EMBL" id="VUZ40791.1"/>
    </source>
</evidence>
<dbReference type="Proteomes" id="UP000321570">
    <property type="component" value="Unassembled WGS sequence"/>
</dbReference>
<feature type="chain" id="PRO_5021761567" evidence="1">
    <location>
        <begin position="22"/>
        <end position="50"/>
    </location>
</feature>
<dbReference type="EMBL" id="CABIJS010000044">
    <property type="protein sequence ID" value="VUZ40791.1"/>
    <property type="molecule type" value="Genomic_DNA"/>
</dbReference>
<accession>A0A564Y0J9</accession>
<gene>
    <name evidence="2" type="ORF">WMSIL1_LOCUS1961</name>
</gene>
<organism evidence="2 3">
    <name type="scientific">Hymenolepis diminuta</name>
    <name type="common">Rat tapeworm</name>
    <dbReference type="NCBI Taxonomy" id="6216"/>
    <lineage>
        <taxon>Eukaryota</taxon>
        <taxon>Metazoa</taxon>
        <taxon>Spiralia</taxon>
        <taxon>Lophotrochozoa</taxon>
        <taxon>Platyhelminthes</taxon>
        <taxon>Cestoda</taxon>
        <taxon>Eucestoda</taxon>
        <taxon>Cyclophyllidea</taxon>
        <taxon>Hymenolepididae</taxon>
        <taxon>Hymenolepis</taxon>
    </lineage>
</organism>
<keyword evidence="3" id="KW-1185">Reference proteome</keyword>
<keyword evidence="1" id="KW-0732">Signal</keyword>
<evidence type="ECO:0000256" key="1">
    <source>
        <dbReference type="SAM" id="SignalP"/>
    </source>
</evidence>